<dbReference type="PANTHER" id="PTHR30126:SF91">
    <property type="entry name" value="LYSR FAMILY TRANSCRIPTIONAL REGULATOR"/>
    <property type="match status" value="1"/>
</dbReference>
<dbReference type="PANTHER" id="PTHR30126">
    <property type="entry name" value="HTH-TYPE TRANSCRIPTIONAL REGULATOR"/>
    <property type="match status" value="1"/>
</dbReference>
<keyword evidence="2" id="KW-0805">Transcription regulation</keyword>
<dbReference type="SUPFAM" id="SSF53850">
    <property type="entry name" value="Periplasmic binding protein-like II"/>
    <property type="match status" value="1"/>
</dbReference>
<keyword evidence="3" id="KW-0238">DNA-binding</keyword>
<protein>
    <submittedName>
        <fullName evidence="6">HTH-type transcriptional regulator YhaJ</fullName>
    </submittedName>
</protein>
<dbReference type="InterPro" id="IPR036388">
    <property type="entry name" value="WH-like_DNA-bd_sf"/>
</dbReference>
<organism evidence="6 7">
    <name type="scientific">Paraburkholderia fynbosensis</name>
    <dbReference type="NCBI Taxonomy" id="1200993"/>
    <lineage>
        <taxon>Bacteria</taxon>
        <taxon>Pseudomonadati</taxon>
        <taxon>Pseudomonadota</taxon>
        <taxon>Betaproteobacteria</taxon>
        <taxon>Burkholderiales</taxon>
        <taxon>Burkholderiaceae</taxon>
        <taxon>Paraburkholderia</taxon>
    </lineage>
</organism>
<dbReference type="PROSITE" id="PS50931">
    <property type="entry name" value="HTH_LYSR"/>
    <property type="match status" value="1"/>
</dbReference>
<evidence type="ECO:0000313" key="7">
    <source>
        <dbReference type="Proteomes" id="UP000494252"/>
    </source>
</evidence>
<dbReference type="Proteomes" id="UP000494252">
    <property type="component" value="Unassembled WGS sequence"/>
</dbReference>
<dbReference type="GO" id="GO:0000976">
    <property type="term" value="F:transcription cis-regulatory region binding"/>
    <property type="evidence" value="ECO:0007669"/>
    <property type="project" value="TreeGrafter"/>
</dbReference>
<sequence length="324" mass="35574">MLDRLTLDQLRALVASADEGSFSAAGRKLLRAQSAVSQSVQTLEDELEIELFDRSGKFPVLSDAGKALIDDARIILEGAEALRARAATFASDIEPELTLAVEQMFPNKYLMDSLRVLGELFPAVRVTIYAEALGSPEKRLEAGAAQLGIYPPYNVGRGEFESEFLAAIPIVPVVCAQHPLALVDGPISNAQLNQHLQLVLTDPEQRMQTVAPGAPLGARYWQFADQRTRLEYLLGGFGWCHVPLHFVEDYLESGRLKRIALQRLAGGHLSIGLHVVHRRNYRLGKVARWLIDDLRERLDVRPAIPMDELGTAIPVGMAPRGAAG</sequence>
<dbReference type="AlphaFoldDB" id="A0A6J5GVE5"/>
<dbReference type="InterPro" id="IPR005119">
    <property type="entry name" value="LysR_subst-bd"/>
</dbReference>
<dbReference type="PRINTS" id="PR00039">
    <property type="entry name" value="HTHLYSR"/>
</dbReference>
<name>A0A6J5GVE5_9BURK</name>
<dbReference type="Pfam" id="PF03466">
    <property type="entry name" value="LysR_substrate"/>
    <property type="match status" value="1"/>
</dbReference>
<evidence type="ECO:0000256" key="2">
    <source>
        <dbReference type="ARBA" id="ARBA00023015"/>
    </source>
</evidence>
<dbReference type="GO" id="GO:0003700">
    <property type="term" value="F:DNA-binding transcription factor activity"/>
    <property type="evidence" value="ECO:0007669"/>
    <property type="project" value="InterPro"/>
</dbReference>
<dbReference type="EMBL" id="CADIKI010000024">
    <property type="protein sequence ID" value="CAB3806982.1"/>
    <property type="molecule type" value="Genomic_DNA"/>
</dbReference>
<evidence type="ECO:0000256" key="3">
    <source>
        <dbReference type="ARBA" id="ARBA00023125"/>
    </source>
</evidence>
<dbReference type="Gene3D" id="3.40.190.290">
    <property type="match status" value="1"/>
</dbReference>
<evidence type="ECO:0000256" key="1">
    <source>
        <dbReference type="ARBA" id="ARBA00009437"/>
    </source>
</evidence>
<proteinExistence type="inferred from homology"/>
<accession>A0A6J5GVE5</accession>
<keyword evidence="4" id="KW-0804">Transcription</keyword>
<dbReference type="Gene3D" id="1.10.10.10">
    <property type="entry name" value="Winged helix-like DNA-binding domain superfamily/Winged helix DNA-binding domain"/>
    <property type="match status" value="1"/>
</dbReference>
<dbReference type="Pfam" id="PF00126">
    <property type="entry name" value="HTH_1"/>
    <property type="match status" value="1"/>
</dbReference>
<dbReference type="SUPFAM" id="SSF46785">
    <property type="entry name" value="Winged helix' DNA-binding domain"/>
    <property type="match status" value="1"/>
</dbReference>
<dbReference type="RefSeq" id="WP_175165320.1">
    <property type="nucleotide sequence ID" value="NZ_CADIKI010000024.1"/>
</dbReference>
<dbReference type="InterPro" id="IPR036390">
    <property type="entry name" value="WH_DNA-bd_sf"/>
</dbReference>
<reference evidence="6 7" key="1">
    <citation type="submission" date="2020-04" db="EMBL/GenBank/DDBJ databases">
        <authorList>
            <person name="De Canck E."/>
        </authorList>
    </citation>
    <scope>NUCLEOTIDE SEQUENCE [LARGE SCALE GENOMIC DNA]</scope>
    <source>
        <strain evidence="6 7">LMG 27177</strain>
    </source>
</reference>
<comment type="similarity">
    <text evidence="1">Belongs to the LysR transcriptional regulatory family.</text>
</comment>
<dbReference type="InterPro" id="IPR000847">
    <property type="entry name" value="LysR_HTH_N"/>
</dbReference>
<evidence type="ECO:0000313" key="6">
    <source>
        <dbReference type="EMBL" id="CAB3806982.1"/>
    </source>
</evidence>
<evidence type="ECO:0000259" key="5">
    <source>
        <dbReference type="PROSITE" id="PS50931"/>
    </source>
</evidence>
<evidence type="ECO:0000256" key="4">
    <source>
        <dbReference type="ARBA" id="ARBA00023163"/>
    </source>
</evidence>
<gene>
    <name evidence="6" type="primary">yhaJ_2</name>
    <name evidence="6" type="ORF">LMG27177_06206</name>
</gene>
<keyword evidence="7" id="KW-1185">Reference proteome</keyword>
<feature type="domain" description="HTH lysR-type" evidence="5">
    <location>
        <begin position="5"/>
        <end position="62"/>
    </location>
</feature>